<dbReference type="Pfam" id="PF00043">
    <property type="entry name" value="GST_C"/>
    <property type="match status" value="1"/>
</dbReference>
<dbReference type="GO" id="GO:0009635">
    <property type="term" value="P:response to herbicide"/>
    <property type="evidence" value="ECO:0007669"/>
    <property type="project" value="UniProtKB-ARBA"/>
</dbReference>
<evidence type="ECO:0000313" key="7">
    <source>
        <dbReference type="EMBL" id="KAK1326313.1"/>
    </source>
</evidence>
<dbReference type="GO" id="GO:0005737">
    <property type="term" value="C:cytoplasm"/>
    <property type="evidence" value="ECO:0007669"/>
    <property type="project" value="TreeGrafter"/>
</dbReference>
<dbReference type="SUPFAM" id="SSF52833">
    <property type="entry name" value="Thioredoxin-like"/>
    <property type="match status" value="1"/>
</dbReference>
<dbReference type="Gene3D" id="1.20.1050.10">
    <property type="match status" value="1"/>
</dbReference>
<dbReference type="SUPFAM" id="SSF47616">
    <property type="entry name" value="GST C-terminal domain-like"/>
    <property type="match status" value="1"/>
</dbReference>
<keyword evidence="8" id="KW-1185">Reference proteome</keyword>
<protein>
    <recommendedName>
        <fullName evidence="2">glutathione transferase</fullName>
        <ecNumber evidence="2">2.5.1.18</ecNumber>
    </recommendedName>
</protein>
<evidence type="ECO:0000256" key="4">
    <source>
        <dbReference type="ARBA" id="ARBA00047960"/>
    </source>
</evidence>
<dbReference type="PANTHER" id="PTHR43900">
    <property type="entry name" value="GLUTATHIONE S-TRANSFERASE RHO"/>
    <property type="match status" value="1"/>
</dbReference>
<reference evidence="7" key="2">
    <citation type="submission" date="2023-06" db="EMBL/GenBank/DDBJ databases">
        <authorList>
            <person name="Ma L."/>
            <person name="Liu K.-W."/>
            <person name="Li Z."/>
            <person name="Hsiao Y.-Y."/>
            <person name="Qi Y."/>
            <person name="Fu T."/>
            <person name="Tang G."/>
            <person name="Zhang D."/>
            <person name="Sun W.-H."/>
            <person name="Liu D.-K."/>
            <person name="Li Y."/>
            <person name="Chen G.-Z."/>
            <person name="Liu X.-D."/>
            <person name="Liao X.-Y."/>
            <person name="Jiang Y.-T."/>
            <person name="Yu X."/>
            <person name="Hao Y."/>
            <person name="Huang J."/>
            <person name="Zhao X.-W."/>
            <person name="Ke S."/>
            <person name="Chen Y.-Y."/>
            <person name="Wu W.-L."/>
            <person name="Hsu J.-L."/>
            <person name="Lin Y.-F."/>
            <person name="Huang M.-D."/>
            <person name="Li C.-Y."/>
            <person name="Huang L."/>
            <person name="Wang Z.-W."/>
            <person name="Zhao X."/>
            <person name="Zhong W.-Y."/>
            <person name="Peng D.-H."/>
            <person name="Ahmad S."/>
            <person name="Lan S."/>
            <person name="Zhang J.-S."/>
            <person name="Tsai W.-C."/>
            <person name="Van De Peer Y."/>
            <person name="Liu Z.-J."/>
        </authorList>
    </citation>
    <scope>NUCLEOTIDE SEQUENCE</scope>
    <source>
        <strain evidence="7">CP</strain>
        <tissue evidence="7">Leaves</tissue>
    </source>
</reference>
<dbReference type="EC" id="2.5.1.18" evidence="2"/>
<sequence length="210" mass="24339">MAVKVYGPAYASAARRVVVCLIEKDVEFEIIHVDLLKREQKSPQFLKLHAIGMVPVIQDGDLTLFEPRAIIRYYAEKYASRGMDLLGKTTEERAIVEQWLEVEAQNYQLPVYDLVVQIMYHPKMGLSSDEGLIKESEEKLGKVLDVYEERLSKSRYLAGDFFSLADASHLPFTQYLVNDVRKGYLIREREHVSAWWEDISNRPSWKVLKL</sequence>
<dbReference type="GO" id="GO:0006749">
    <property type="term" value="P:glutathione metabolic process"/>
    <property type="evidence" value="ECO:0007669"/>
    <property type="project" value="TreeGrafter"/>
</dbReference>
<feature type="domain" description="GST C-terminal" evidence="6">
    <location>
        <begin position="89"/>
        <end position="210"/>
    </location>
</feature>
<comment type="catalytic activity">
    <reaction evidence="4">
        <text>RX + glutathione = an S-substituted glutathione + a halide anion + H(+)</text>
        <dbReference type="Rhea" id="RHEA:16437"/>
        <dbReference type="ChEBI" id="CHEBI:15378"/>
        <dbReference type="ChEBI" id="CHEBI:16042"/>
        <dbReference type="ChEBI" id="CHEBI:17792"/>
        <dbReference type="ChEBI" id="CHEBI:57925"/>
        <dbReference type="ChEBI" id="CHEBI:90779"/>
        <dbReference type="EC" id="2.5.1.18"/>
    </reaction>
</comment>
<gene>
    <name evidence="7" type="primary">GSTF9</name>
    <name evidence="7" type="ORF">QJS10_CPA01g00771</name>
</gene>
<accession>A0AAV9FMX1</accession>
<comment type="caution">
    <text evidence="7">The sequence shown here is derived from an EMBL/GenBank/DDBJ whole genome shotgun (WGS) entry which is preliminary data.</text>
</comment>
<dbReference type="InterPro" id="IPR036282">
    <property type="entry name" value="Glutathione-S-Trfase_C_sf"/>
</dbReference>
<organism evidence="7 8">
    <name type="scientific">Acorus calamus</name>
    <name type="common">Sweet flag</name>
    <dbReference type="NCBI Taxonomy" id="4465"/>
    <lineage>
        <taxon>Eukaryota</taxon>
        <taxon>Viridiplantae</taxon>
        <taxon>Streptophyta</taxon>
        <taxon>Embryophyta</taxon>
        <taxon>Tracheophyta</taxon>
        <taxon>Spermatophyta</taxon>
        <taxon>Magnoliopsida</taxon>
        <taxon>Liliopsida</taxon>
        <taxon>Acoraceae</taxon>
        <taxon>Acorus</taxon>
    </lineage>
</organism>
<dbReference type="InterPro" id="IPR004046">
    <property type="entry name" value="GST_C"/>
</dbReference>
<dbReference type="Gene3D" id="3.40.30.10">
    <property type="entry name" value="Glutaredoxin"/>
    <property type="match status" value="1"/>
</dbReference>
<dbReference type="GO" id="GO:0004364">
    <property type="term" value="F:glutathione transferase activity"/>
    <property type="evidence" value="ECO:0007669"/>
    <property type="project" value="UniProtKB-EC"/>
</dbReference>
<dbReference type="FunFam" id="1.20.1050.10:FF:000004">
    <property type="entry name" value="Glutathione S-transferase F2"/>
    <property type="match status" value="1"/>
</dbReference>
<evidence type="ECO:0000256" key="1">
    <source>
        <dbReference type="ARBA" id="ARBA00010128"/>
    </source>
</evidence>
<dbReference type="Pfam" id="PF02798">
    <property type="entry name" value="GST_N"/>
    <property type="match status" value="1"/>
</dbReference>
<evidence type="ECO:0000256" key="3">
    <source>
        <dbReference type="ARBA" id="ARBA00022679"/>
    </source>
</evidence>
<dbReference type="Proteomes" id="UP001180020">
    <property type="component" value="Unassembled WGS sequence"/>
</dbReference>
<evidence type="ECO:0000259" key="6">
    <source>
        <dbReference type="PROSITE" id="PS50405"/>
    </source>
</evidence>
<keyword evidence="3" id="KW-0808">Transferase</keyword>
<dbReference type="CDD" id="cd03053">
    <property type="entry name" value="GST_N_Phi"/>
    <property type="match status" value="1"/>
</dbReference>
<dbReference type="PANTHER" id="PTHR43900:SF65">
    <property type="entry name" value="GLUTATHIONE TRANSFERASE"/>
    <property type="match status" value="1"/>
</dbReference>
<dbReference type="InterPro" id="IPR034347">
    <property type="entry name" value="GST_Phi_C"/>
</dbReference>
<dbReference type="InterPro" id="IPR004045">
    <property type="entry name" value="Glutathione_S-Trfase_N"/>
</dbReference>
<dbReference type="InterPro" id="IPR040079">
    <property type="entry name" value="Glutathione_S-Trfase"/>
</dbReference>
<dbReference type="FunFam" id="3.40.30.10:FF:000016">
    <property type="entry name" value="Glutathione S-transferase F2"/>
    <property type="match status" value="1"/>
</dbReference>
<dbReference type="PROSITE" id="PS50405">
    <property type="entry name" value="GST_CTER"/>
    <property type="match status" value="1"/>
</dbReference>
<evidence type="ECO:0000256" key="2">
    <source>
        <dbReference type="ARBA" id="ARBA00012452"/>
    </source>
</evidence>
<dbReference type="InterPro" id="IPR010987">
    <property type="entry name" value="Glutathione-S-Trfase_C-like"/>
</dbReference>
<dbReference type="SFLD" id="SFLDS00019">
    <property type="entry name" value="Glutathione_Transferase_(cytos"/>
    <property type="match status" value="1"/>
</dbReference>
<dbReference type="GO" id="GO:0043295">
    <property type="term" value="F:glutathione binding"/>
    <property type="evidence" value="ECO:0007669"/>
    <property type="project" value="TreeGrafter"/>
</dbReference>
<evidence type="ECO:0000259" key="5">
    <source>
        <dbReference type="PROSITE" id="PS50404"/>
    </source>
</evidence>
<comment type="similarity">
    <text evidence="1">Belongs to the GST superfamily. Phi family.</text>
</comment>
<dbReference type="AlphaFoldDB" id="A0AAV9FMX1"/>
<proteinExistence type="inferred from homology"/>
<feature type="domain" description="GST N-terminal" evidence="5">
    <location>
        <begin position="1"/>
        <end position="82"/>
    </location>
</feature>
<name>A0AAV9FMX1_ACOCL</name>
<evidence type="ECO:0000313" key="8">
    <source>
        <dbReference type="Proteomes" id="UP001180020"/>
    </source>
</evidence>
<dbReference type="CDD" id="cd03187">
    <property type="entry name" value="GST_C_Phi"/>
    <property type="match status" value="1"/>
</dbReference>
<dbReference type="InterPro" id="IPR036249">
    <property type="entry name" value="Thioredoxin-like_sf"/>
</dbReference>
<dbReference type="SFLD" id="SFLDG00358">
    <property type="entry name" value="Main_(cytGST)"/>
    <property type="match status" value="1"/>
</dbReference>
<dbReference type="PROSITE" id="PS50404">
    <property type="entry name" value="GST_NTER"/>
    <property type="match status" value="1"/>
</dbReference>
<dbReference type="EMBL" id="JAUJYO010000001">
    <property type="protein sequence ID" value="KAK1326313.1"/>
    <property type="molecule type" value="Genomic_DNA"/>
</dbReference>
<reference evidence="7" key="1">
    <citation type="journal article" date="2023" name="Nat. Commun.">
        <title>Diploid and tetraploid genomes of Acorus and the evolution of monocots.</title>
        <authorList>
            <person name="Ma L."/>
            <person name="Liu K.W."/>
            <person name="Li Z."/>
            <person name="Hsiao Y.Y."/>
            <person name="Qi Y."/>
            <person name="Fu T."/>
            <person name="Tang G.D."/>
            <person name="Zhang D."/>
            <person name="Sun W.H."/>
            <person name="Liu D.K."/>
            <person name="Li Y."/>
            <person name="Chen G.Z."/>
            <person name="Liu X.D."/>
            <person name="Liao X.Y."/>
            <person name="Jiang Y.T."/>
            <person name="Yu X."/>
            <person name="Hao Y."/>
            <person name="Huang J."/>
            <person name="Zhao X.W."/>
            <person name="Ke S."/>
            <person name="Chen Y.Y."/>
            <person name="Wu W.L."/>
            <person name="Hsu J.L."/>
            <person name="Lin Y.F."/>
            <person name="Huang M.D."/>
            <person name="Li C.Y."/>
            <person name="Huang L."/>
            <person name="Wang Z.W."/>
            <person name="Zhao X."/>
            <person name="Zhong W.Y."/>
            <person name="Peng D.H."/>
            <person name="Ahmad S."/>
            <person name="Lan S."/>
            <person name="Zhang J.S."/>
            <person name="Tsai W.C."/>
            <person name="Van de Peer Y."/>
            <person name="Liu Z.J."/>
        </authorList>
    </citation>
    <scope>NUCLEOTIDE SEQUENCE</scope>
    <source>
        <strain evidence="7">CP</strain>
    </source>
</reference>